<proteinExistence type="predicted"/>
<dbReference type="EMBL" id="KV429057">
    <property type="protein sequence ID" value="KZT69589.1"/>
    <property type="molecule type" value="Genomic_DNA"/>
</dbReference>
<dbReference type="OrthoDB" id="3223806at2759"/>
<dbReference type="AlphaFoldDB" id="A0A165QKB6"/>
<reference evidence="1 2" key="1">
    <citation type="journal article" date="2016" name="Mol. Biol. Evol.">
        <title>Comparative Genomics of Early-Diverging Mushroom-Forming Fungi Provides Insights into the Origins of Lignocellulose Decay Capabilities.</title>
        <authorList>
            <person name="Nagy L.G."/>
            <person name="Riley R."/>
            <person name="Tritt A."/>
            <person name="Adam C."/>
            <person name="Daum C."/>
            <person name="Floudas D."/>
            <person name="Sun H."/>
            <person name="Yadav J.S."/>
            <person name="Pangilinan J."/>
            <person name="Larsson K.H."/>
            <person name="Matsuura K."/>
            <person name="Barry K."/>
            <person name="Labutti K."/>
            <person name="Kuo R."/>
            <person name="Ohm R.A."/>
            <person name="Bhattacharya S.S."/>
            <person name="Shirouzu T."/>
            <person name="Yoshinaga Y."/>
            <person name="Martin F.M."/>
            <person name="Grigoriev I.V."/>
            <person name="Hibbett D.S."/>
        </authorList>
    </citation>
    <scope>NUCLEOTIDE SEQUENCE [LARGE SCALE GENOMIC DNA]</scope>
    <source>
        <strain evidence="1 2">L-15889</strain>
    </source>
</reference>
<gene>
    <name evidence="1" type="ORF">DAEQUDRAFT_765420</name>
</gene>
<name>A0A165QKB6_9APHY</name>
<evidence type="ECO:0000313" key="2">
    <source>
        <dbReference type="Proteomes" id="UP000076727"/>
    </source>
</evidence>
<sequence>MFYFDPDDYTITELYIPKNQKKPPLPHGNIYKLDIGHDGASTDHCLQFPLPPGINKKSVFLKVFVSTEHVDMKDLCQGPIQSGDDDFIKDMHTHDQSERAGTFYCIR</sequence>
<organism evidence="1 2">
    <name type="scientific">Daedalea quercina L-15889</name>
    <dbReference type="NCBI Taxonomy" id="1314783"/>
    <lineage>
        <taxon>Eukaryota</taxon>
        <taxon>Fungi</taxon>
        <taxon>Dikarya</taxon>
        <taxon>Basidiomycota</taxon>
        <taxon>Agaricomycotina</taxon>
        <taxon>Agaricomycetes</taxon>
        <taxon>Polyporales</taxon>
        <taxon>Fomitopsis</taxon>
    </lineage>
</organism>
<dbReference type="Proteomes" id="UP000076727">
    <property type="component" value="Unassembled WGS sequence"/>
</dbReference>
<accession>A0A165QKB6</accession>
<keyword evidence="2" id="KW-1185">Reference proteome</keyword>
<protein>
    <submittedName>
        <fullName evidence="1">Uncharacterized protein</fullName>
    </submittedName>
</protein>
<evidence type="ECO:0000313" key="1">
    <source>
        <dbReference type="EMBL" id="KZT69589.1"/>
    </source>
</evidence>